<evidence type="ECO:0000313" key="2">
    <source>
        <dbReference type="EMBL" id="KAJ3503309.1"/>
    </source>
</evidence>
<keyword evidence="1" id="KW-0732">Signal</keyword>
<dbReference type="AlphaFoldDB" id="A0A9W8JV57"/>
<dbReference type="EMBL" id="JANKHO010001160">
    <property type="protein sequence ID" value="KAJ3503309.1"/>
    <property type="molecule type" value="Genomic_DNA"/>
</dbReference>
<gene>
    <name evidence="2" type="ORF">NLJ89_g8492</name>
</gene>
<evidence type="ECO:0000256" key="1">
    <source>
        <dbReference type="SAM" id="SignalP"/>
    </source>
</evidence>
<protein>
    <submittedName>
        <fullName evidence="2">Uncharacterized protein</fullName>
    </submittedName>
</protein>
<accession>A0A9W8JV57</accession>
<organism evidence="2 3">
    <name type="scientific">Agrocybe chaxingu</name>
    <dbReference type="NCBI Taxonomy" id="84603"/>
    <lineage>
        <taxon>Eukaryota</taxon>
        <taxon>Fungi</taxon>
        <taxon>Dikarya</taxon>
        <taxon>Basidiomycota</taxon>
        <taxon>Agaricomycotina</taxon>
        <taxon>Agaricomycetes</taxon>
        <taxon>Agaricomycetidae</taxon>
        <taxon>Agaricales</taxon>
        <taxon>Agaricineae</taxon>
        <taxon>Strophariaceae</taxon>
        <taxon>Agrocybe</taxon>
    </lineage>
</organism>
<comment type="caution">
    <text evidence="2">The sequence shown here is derived from an EMBL/GenBank/DDBJ whole genome shotgun (WGS) entry which is preliminary data.</text>
</comment>
<feature type="signal peptide" evidence="1">
    <location>
        <begin position="1"/>
        <end position="24"/>
    </location>
</feature>
<reference evidence="2" key="1">
    <citation type="submission" date="2022-07" db="EMBL/GenBank/DDBJ databases">
        <title>Genome Sequence of Agrocybe chaxingu.</title>
        <authorList>
            <person name="Buettner E."/>
        </authorList>
    </citation>
    <scope>NUCLEOTIDE SEQUENCE</scope>
    <source>
        <strain evidence="2">MP-N11</strain>
    </source>
</reference>
<evidence type="ECO:0000313" key="3">
    <source>
        <dbReference type="Proteomes" id="UP001148786"/>
    </source>
</evidence>
<feature type="chain" id="PRO_5040906824" evidence="1">
    <location>
        <begin position="25"/>
        <end position="164"/>
    </location>
</feature>
<keyword evidence="3" id="KW-1185">Reference proteome</keyword>
<dbReference type="OrthoDB" id="2362516at2759"/>
<dbReference type="Proteomes" id="UP001148786">
    <property type="component" value="Unassembled WGS sequence"/>
</dbReference>
<proteinExistence type="predicted"/>
<name>A0A9W8JV57_9AGAR</name>
<sequence>MVQLSTFFQLAGLVAFSTYTHVDAAPLLYKRIAQTIAASTAQWEQACLAAGGGQQCNPLSIKAFSTLLANAGPCEQQDAADEMVDLANQLNSAEMVRLSQIFVQQPRNTPNSVAIPYCQQAPRNSALDGLFQCQFAGANQQTFAGGAALRWKALDMPWSVSSHG</sequence>